<accession>X1MPE1</accession>
<dbReference type="AlphaFoldDB" id="X1MPE1"/>
<feature type="non-terminal residue" evidence="1">
    <location>
        <position position="1"/>
    </location>
</feature>
<reference evidence="1" key="1">
    <citation type="journal article" date="2014" name="Front. Microbiol.">
        <title>High frequency of phylogenetically diverse reductive dehalogenase-homologous genes in deep subseafloor sedimentary metagenomes.</title>
        <authorList>
            <person name="Kawai M."/>
            <person name="Futagami T."/>
            <person name="Toyoda A."/>
            <person name="Takaki Y."/>
            <person name="Nishi S."/>
            <person name="Hori S."/>
            <person name="Arai W."/>
            <person name="Tsubouchi T."/>
            <person name="Morono Y."/>
            <person name="Uchiyama I."/>
            <person name="Ito T."/>
            <person name="Fujiyama A."/>
            <person name="Inagaki F."/>
            <person name="Takami H."/>
        </authorList>
    </citation>
    <scope>NUCLEOTIDE SEQUENCE</scope>
    <source>
        <strain evidence="1">Expedition CK06-06</strain>
    </source>
</reference>
<protein>
    <submittedName>
        <fullName evidence="1">Uncharacterized protein</fullName>
    </submittedName>
</protein>
<gene>
    <name evidence="1" type="ORF">S06H3_12507</name>
</gene>
<proteinExistence type="predicted"/>
<dbReference type="EMBL" id="BARV01006116">
    <property type="protein sequence ID" value="GAI08259.1"/>
    <property type="molecule type" value="Genomic_DNA"/>
</dbReference>
<sequence length="29" mass="3362">RRSDYSEYYYSLVTVICNINIAGRVDCMG</sequence>
<organism evidence="1">
    <name type="scientific">marine sediment metagenome</name>
    <dbReference type="NCBI Taxonomy" id="412755"/>
    <lineage>
        <taxon>unclassified sequences</taxon>
        <taxon>metagenomes</taxon>
        <taxon>ecological metagenomes</taxon>
    </lineage>
</organism>
<comment type="caution">
    <text evidence="1">The sequence shown here is derived from an EMBL/GenBank/DDBJ whole genome shotgun (WGS) entry which is preliminary data.</text>
</comment>
<evidence type="ECO:0000313" key="1">
    <source>
        <dbReference type="EMBL" id="GAI08259.1"/>
    </source>
</evidence>
<name>X1MPE1_9ZZZZ</name>